<dbReference type="Proteomes" id="UP000094609">
    <property type="component" value="Chromosome"/>
</dbReference>
<dbReference type="PROSITE" id="PS00600">
    <property type="entry name" value="AA_TRANSFER_CLASS_3"/>
    <property type="match status" value="1"/>
</dbReference>
<dbReference type="Gene3D" id="3.40.640.10">
    <property type="entry name" value="Type I PLP-dependent aspartate aminotransferase-like (Major domain)"/>
    <property type="match status" value="1"/>
</dbReference>
<dbReference type="InterPro" id="IPR015421">
    <property type="entry name" value="PyrdxlP-dep_Trfase_major"/>
</dbReference>
<dbReference type="Pfam" id="PF00202">
    <property type="entry name" value="Aminotran_3"/>
    <property type="match status" value="1"/>
</dbReference>
<dbReference type="InterPro" id="IPR015424">
    <property type="entry name" value="PyrdxlP-dep_Trfase"/>
</dbReference>
<comment type="cofactor">
    <cofactor evidence="1 13">
        <name>pyridoxal 5'-phosphate</name>
        <dbReference type="ChEBI" id="CHEBI:597326"/>
    </cofactor>
</comment>
<comment type="subunit">
    <text evidence="4 13">Homodimer.</text>
</comment>
<dbReference type="Gene3D" id="3.90.1150.10">
    <property type="entry name" value="Aspartate Aminotransferase, domain 1"/>
    <property type="match status" value="1"/>
</dbReference>
<protein>
    <recommendedName>
        <fullName evidence="13">Adenosylmethionine-8-amino-7-oxononanoate aminotransferase</fullName>
        <ecNumber evidence="13">2.6.1.62</ecNumber>
    </recommendedName>
    <alternativeName>
        <fullName evidence="13">7,8-diamino-pelargonic acid aminotransferase</fullName>
        <shortName evidence="13">DAPA AT</shortName>
        <shortName evidence="13">DAPA aminotransferase</shortName>
    </alternativeName>
    <alternativeName>
        <fullName evidence="13">7,8-diaminononanoate synthase</fullName>
        <shortName evidence="13">DANS</shortName>
    </alternativeName>
    <alternativeName>
        <fullName evidence="13">Diaminopelargonic acid synthase</fullName>
    </alternativeName>
</protein>
<evidence type="ECO:0000313" key="15">
    <source>
        <dbReference type="Proteomes" id="UP000094609"/>
    </source>
</evidence>
<reference evidence="15" key="1">
    <citation type="submission" date="2016-08" db="EMBL/GenBank/DDBJ databases">
        <title>Complete genome sequence of the organohalide-respiring Epsilonproteobacterium Sulfurospirillum halorespirans.</title>
        <authorList>
            <person name="Goris T."/>
            <person name="Zimmermann J."/>
            <person name="Schenz B."/>
            <person name="Lemos M."/>
            <person name="Hackermueller J."/>
            <person name="Diekert G."/>
        </authorList>
    </citation>
    <scope>NUCLEOTIDE SEQUENCE [LARGE SCALE GENOMIC DNA]</scope>
    <source>
        <strain>DSM 13726</strain>
        <strain evidence="15">PCE-M2</strain>
    </source>
</reference>
<dbReference type="SUPFAM" id="SSF53383">
    <property type="entry name" value="PLP-dependent transferases"/>
    <property type="match status" value="1"/>
</dbReference>
<feature type="site" description="Participates in the substrate recognition with KAPA and in a stacking interaction with the adenine ring of SAM" evidence="13">
    <location>
        <position position="18"/>
    </location>
</feature>
<dbReference type="FunFam" id="3.40.640.10:FF:000078">
    <property type="entry name" value="Adenosylmethionine-8-amino-7-oxononanoate aminotransferase"/>
    <property type="match status" value="1"/>
</dbReference>
<dbReference type="PANTHER" id="PTHR42684:SF17">
    <property type="entry name" value="ADENOSYLMETHIONINE-8-AMINO-7-OXONONANOATE AMINOTRANSFERASE"/>
    <property type="match status" value="1"/>
</dbReference>
<keyword evidence="5 13" id="KW-0963">Cytoplasm</keyword>
<proteinExistence type="inferred from homology"/>
<evidence type="ECO:0000256" key="10">
    <source>
        <dbReference type="ARBA" id="ARBA00022898"/>
    </source>
</evidence>
<comment type="catalytic activity">
    <reaction evidence="11 13">
        <text>(8S)-8-amino-7-oxononanoate + S-adenosyl-L-methionine = S-adenosyl-4-methylsulfanyl-2-oxobutanoate + (7R,8S)-7,8-diammoniononanoate</text>
        <dbReference type="Rhea" id="RHEA:16861"/>
        <dbReference type="ChEBI" id="CHEBI:16490"/>
        <dbReference type="ChEBI" id="CHEBI:59789"/>
        <dbReference type="ChEBI" id="CHEBI:149468"/>
        <dbReference type="ChEBI" id="CHEBI:149469"/>
        <dbReference type="EC" id="2.6.1.62"/>
    </reaction>
</comment>
<dbReference type="PATRIC" id="fig|1193502.14.peg.1817"/>
<feature type="binding site" evidence="13">
    <location>
        <begin position="311"/>
        <end position="312"/>
    </location>
    <ligand>
        <name>pyridoxal 5'-phosphate</name>
        <dbReference type="ChEBI" id="CHEBI:597326"/>
    </ligand>
</feature>
<dbReference type="InterPro" id="IPR005815">
    <property type="entry name" value="BioA"/>
</dbReference>
<feature type="binding site" evidence="13">
    <location>
        <position position="246"/>
    </location>
    <ligand>
        <name>pyridoxal 5'-phosphate</name>
        <dbReference type="ChEBI" id="CHEBI:597326"/>
    </ligand>
</feature>
<sequence>MNTKMLIEDDLKHIWHPCTQMKDHETLPIIPIQRGEGVYLVDFEDNRYIDGVSSWWVNLFGHCNPYINQKIKEQLETLEHVIFAGFTHEPIIKLSKRLCALAPKGLVKCFYADNGSSAIEVALKMSFQYHKNRGQKRPLFVSLENSYHGETIGALAVGDVKLYKEVFEDILLQTIQTPVPKDQSEESAIKAADALEEIFKEKADQISAFIIEPLVQCSGGMNMYHPLYISLARKLCDRYGVHLIADEIAVGFGRTGKMFACEYAHVSPDFMTLSKGLTGGYLPLSVVLTTQDVYDAFYCDYSEFKAFLHSHSYTGNPLACSAANATLDIFENESILEQNQEKIALIASKLERFKSLPNVQKVRQTGMIAAVELDVYPIDFRVNLKIFEYAMKKGVILRPLGNVVYFMPPFIITCKEIETMMDVAYEAIVSLKSL</sequence>
<comment type="similarity">
    <text evidence="12 13">Belongs to the class-III pyridoxal-phosphate-dependent aminotransferase family. BioA subfamily.</text>
</comment>
<dbReference type="NCBIfam" id="NF004624">
    <property type="entry name" value="PRK05964.1"/>
    <property type="match status" value="1"/>
</dbReference>
<dbReference type="InterPro" id="IPR049704">
    <property type="entry name" value="Aminotrans_3_PPA_site"/>
</dbReference>
<dbReference type="CDD" id="cd00610">
    <property type="entry name" value="OAT_like"/>
    <property type="match status" value="1"/>
</dbReference>
<evidence type="ECO:0000256" key="4">
    <source>
        <dbReference type="ARBA" id="ARBA00011738"/>
    </source>
</evidence>
<dbReference type="HAMAP" id="MF_00834">
    <property type="entry name" value="BioA"/>
    <property type="match status" value="1"/>
</dbReference>
<dbReference type="GO" id="GO:0009102">
    <property type="term" value="P:biotin biosynthetic process"/>
    <property type="evidence" value="ECO:0007669"/>
    <property type="project" value="UniProtKB-UniRule"/>
</dbReference>
<gene>
    <name evidence="13" type="primary">bioA</name>
    <name evidence="14" type="ORF">SHALO_1790</name>
</gene>
<comment type="function">
    <text evidence="13">Catalyzes the transfer of the alpha-amino group from S-adenosyl-L-methionine (SAM) to 7-keto-8-aminopelargonic acid (KAPA) to form 7,8-diaminopelargonic acid (DAPA). It is the only aminotransferase known to utilize SAM as an amino donor.</text>
</comment>
<keyword evidence="6 13" id="KW-0032">Aminotransferase</keyword>
<evidence type="ECO:0000256" key="13">
    <source>
        <dbReference type="HAMAP-Rule" id="MF_00834"/>
    </source>
</evidence>
<evidence type="ECO:0000256" key="2">
    <source>
        <dbReference type="ARBA" id="ARBA00004496"/>
    </source>
</evidence>
<keyword evidence="7 13" id="KW-0808">Transferase</keyword>
<feature type="binding site" evidence="13">
    <location>
        <position position="55"/>
    </location>
    <ligand>
        <name>substrate</name>
    </ligand>
</feature>
<evidence type="ECO:0000313" key="14">
    <source>
        <dbReference type="EMBL" id="AOO65561.1"/>
    </source>
</evidence>
<evidence type="ECO:0000256" key="12">
    <source>
        <dbReference type="ARBA" id="ARBA00060970"/>
    </source>
</evidence>
<dbReference type="NCBIfam" id="TIGR00508">
    <property type="entry name" value="bioA"/>
    <property type="match status" value="1"/>
</dbReference>
<dbReference type="GO" id="GO:0004015">
    <property type="term" value="F:adenosylmethionine-8-amino-7-oxononanoate transaminase activity"/>
    <property type="evidence" value="ECO:0007669"/>
    <property type="project" value="UniProtKB-UniRule"/>
</dbReference>
<dbReference type="RefSeq" id="WP_069478228.1">
    <property type="nucleotide sequence ID" value="NZ_CP017111.1"/>
</dbReference>
<dbReference type="InterPro" id="IPR005814">
    <property type="entry name" value="Aminotrans_3"/>
</dbReference>
<evidence type="ECO:0000256" key="9">
    <source>
        <dbReference type="ARBA" id="ARBA00022756"/>
    </source>
</evidence>
<keyword evidence="10 13" id="KW-0663">Pyridoxal phosphate</keyword>
<keyword evidence="9 13" id="KW-0093">Biotin biosynthesis</keyword>
<evidence type="ECO:0000256" key="7">
    <source>
        <dbReference type="ARBA" id="ARBA00022679"/>
    </source>
</evidence>
<dbReference type="EC" id="2.6.1.62" evidence="13"/>
<accession>A0A1D7TKN9</accession>
<evidence type="ECO:0000256" key="1">
    <source>
        <dbReference type="ARBA" id="ARBA00001933"/>
    </source>
</evidence>
<comment type="pathway">
    <text evidence="3 13">Cofactor biosynthesis; biotin biosynthesis; 7,8-diaminononanoate from 8-amino-7-oxononanoate (SAM route): step 1/1.</text>
</comment>
<dbReference type="PIRSF" id="PIRSF000521">
    <property type="entry name" value="Transaminase_4ab_Lys_Orn"/>
    <property type="match status" value="1"/>
</dbReference>
<dbReference type="STRING" id="1193502.SHALO_1790"/>
<dbReference type="PANTHER" id="PTHR42684">
    <property type="entry name" value="ADENOSYLMETHIONINE-8-AMINO-7-OXONONANOATE AMINOTRANSFERASE"/>
    <property type="match status" value="1"/>
</dbReference>
<feature type="modified residue" description="N6-(pyridoxal phosphate)lysine" evidence="13">
    <location>
        <position position="275"/>
    </location>
</feature>
<evidence type="ECO:0000256" key="5">
    <source>
        <dbReference type="ARBA" id="ARBA00022490"/>
    </source>
</evidence>
<dbReference type="UniPathway" id="UPA00078">
    <property type="reaction ID" value="UER00160"/>
</dbReference>
<feature type="binding site" evidence="13">
    <location>
        <position position="275"/>
    </location>
    <ligand>
        <name>substrate</name>
    </ligand>
</feature>
<keyword evidence="8 13" id="KW-0949">S-adenosyl-L-methionine</keyword>
<feature type="binding site" evidence="13">
    <location>
        <position position="147"/>
    </location>
    <ligand>
        <name>substrate</name>
    </ligand>
</feature>
<name>A0A1D7TKN9_9BACT</name>
<feature type="binding site" evidence="13">
    <location>
        <position position="398"/>
    </location>
    <ligand>
        <name>substrate</name>
    </ligand>
</feature>
<evidence type="ECO:0000256" key="11">
    <source>
        <dbReference type="ARBA" id="ARBA00048449"/>
    </source>
</evidence>
<evidence type="ECO:0000256" key="8">
    <source>
        <dbReference type="ARBA" id="ARBA00022691"/>
    </source>
</evidence>
<dbReference type="AlphaFoldDB" id="A0A1D7TKN9"/>
<dbReference type="EMBL" id="CP017111">
    <property type="protein sequence ID" value="AOO65561.1"/>
    <property type="molecule type" value="Genomic_DNA"/>
</dbReference>
<feature type="binding site" evidence="13">
    <location>
        <begin position="115"/>
        <end position="116"/>
    </location>
    <ligand>
        <name>pyridoxal 5'-phosphate</name>
        <dbReference type="ChEBI" id="CHEBI:597326"/>
    </ligand>
</feature>
<organism evidence="14 15">
    <name type="scientific">Sulfurospirillum halorespirans DSM 13726</name>
    <dbReference type="NCBI Taxonomy" id="1193502"/>
    <lineage>
        <taxon>Bacteria</taxon>
        <taxon>Pseudomonadati</taxon>
        <taxon>Campylobacterota</taxon>
        <taxon>Epsilonproteobacteria</taxon>
        <taxon>Campylobacterales</taxon>
        <taxon>Sulfurospirillaceae</taxon>
        <taxon>Sulfurospirillum</taxon>
    </lineage>
</organism>
<dbReference type="GO" id="GO:0005737">
    <property type="term" value="C:cytoplasm"/>
    <property type="evidence" value="ECO:0007669"/>
    <property type="project" value="UniProtKB-SubCell"/>
</dbReference>
<dbReference type="GO" id="GO:0030170">
    <property type="term" value="F:pyridoxal phosphate binding"/>
    <property type="evidence" value="ECO:0007669"/>
    <property type="project" value="UniProtKB-UniRule"/>
</dbReference>
<comment type="subcellular location">
    <subcellularLocation>
        <location evidence="2 13">Cytoplasm</location>
    </subcellularLocation>
</comment>
<keyword evidence="15" id="KW-1185">Reference proteome</keyword>
<evidence type="ECO:0000256" key="3">
    <source>
        <dbReference type="ARBA" id="ARBA00005063"/>
    </source>
</evidence>
<feature type="binding site" evidence="13">
    <location>
        <position position="310"/>
    </location>
    <ligand>
        <name>substrate</name>
    </ligand>
</feature>
<evidence type="ECO:0000256" key="6">
    <source>
        <dbReference type="ARBA" id="ARBA00022576"/>
    </source>
</evidence>
<dbReference type="InterPro" id="IPR015422">
    <property type="entry name" value="PyrdxlP-dep_Trfase_small"/>
</dbReference>
<dbReference type="KEGG" id="shal:SHALO_1790"/>